<gene>
    <name evidence="7" type="ORF">GMBLW1_20450</name>
</gene>
<evidence type="ECO:0000256" key="2">
    <source>
        <dbReference type="ARBA" id="ARBA00022723"/>
    </source>
</evidence>
<accession>A0A6C2YLD8</accession>
<dbReference type="NCBIfam" id="TIGR02604">
    <property type="entry name" value="Piru_Ver_Nterm"/>
    <property type="match status" value="1"/>
</dbReference>
<dbReference type="InParanoid" id="A0A6C2YLD8"/>
<evidence type="ECO:0000259" key="6">
    <source>
        <dbReference type="PROSITE" id="PS51007"/>
    </source>
</evidence>
<dbReference type="GO" id="GO:0020037">
    <property type="term" value="F:heme binding"/>
    <property type="evidence" value="ECO:0007669"/>
    <property type="project" value="InterPro"/>
</dbReference>
<evidence type="ECO:0000256" key="5">
    <source>
        <dbReference type="SAM" id="SignalP"/>
    </source>
</evidence>
<dbReference type="InterPro" id="IPR013427">
    <property type="entry name" value="Haem-bd_dom_put"/>
</dbReference>
<dbReference type="KEGG" id="tim:GMBLW1_20450"/>
<dbReference type="AlphaFoldDB" id="A0A6C2YLD8"/>
<dbReference type="InterPro" id="IPR011042">
    <property type="entry name" value="6-blade_b-propeller_TolB-like"/>
</dbReference>
<dbReference type="SUPFAM" id="SSF46626">
    <property type="entry name" value="Cytochrome c"/>
    <property type="match status" value="1"/>
</dbReference>
<organism evidence="7">
    <name type="scientific">Tuwongella immobilis</name>
    <dbReference type="NCBI Taxonomy" id="692036"/>
    <lineage>
        <taxon>Bacteria</taxon>
        <taxon>Pseudomonadati</taxon>
        <taxon>Planctomycetota</taxon>
        <taxon>Planctomycetia</taxon>
        <taxon>Gemmatales</taxon>
        <taxon>Gemmataceae</taxon>
        <taxon>Tuwongella</taxon>
    </lineage>
</organism>
<feature type="signal peptide" evidence="5">
    <location>
        <begin position="1"/>
        <end position="21"/>
    </location>
</feature>
<name>A0A6C2YLD8_9BACT</name>
<dbReference type="GO" id="GO:0009055">
    <property type="term" value="F:electron transfer activity"/>
    <property type="evidence" value="ECO:0007669"/>
    <property type="project" value="InterPro"/>
</dbReference>
<keyword evidence="8" id="KW-1185">Reference proteome</keyword>
<dbReference type="Gene3D" id="2.120.10.30">
    <property type="entry name" value="TolB, C-terminal domain"/>
    <property type="match status" value="1"/>
</dbReference>
<dbReference type="PANTHER" id="PTHR33546:SF1">
    <property type="entry name" value="LARGE, MULTIFUNCTIONAL SECRETED PROTEIN"/>
    <property type="match status" value="1"/>
</dbReference>
<dbReference type="Pfam" id="PF00034">
    <property type="entry name" value="Cytochrom_C"/>
    <property type="match status" value="1"/>
</dbReference>
<dbReference type="EMBL" id="LR586016">
    <property type="protein sequence ID" value="VIP01915.1"/>
    <property type="molecule type" value="Genomic_DNA"/>
</dbReference>
<evidence type="ECO:0000313" key="7">
    <source>
        <dbReference type="EMBL" id="VIP01915.1"/>
    </source>
</evidence>
<feature type="domain" description="Cytochrome c" evidence="6">
    <location>
        <begin position="844"/>
        <end position="976"/>
    </location>
</feature>
<dbReference type="InterPro" id="IPR013428">
    <property type="entry name" value="Membrane-bound_put_N"/>
</dbReference>
<keyword evidence="2 4" id="KW-0479">Metal-binding</keyword>
<dbReference type="Proteomes" id="UP000464378">
    <property type="component" value="Chromosome"/>
</dbReference>
<feature type="chain" id="PRO_5033534847" description="Cytochrome c domain-containing protein" evidence="5">
    <location>
        <begin position="22"/>
        <end position="1100"/>
    </location>
</feature>
<dbReference type="InterPro" id="IPR009056">
    <property type="entry name" value="Cyt_c-like_dom"/>
</dbReference>
<dbReference type="Pfam" id="PF23500">
    <property type="entry name" value="DUF7133"/>
    <property type="match status" value="1"/>
</dbReference>
<keyword evidence="3 4" id="KW-0408">Iron</keyword>
<dbReference type="EMBL" id="LR593887">
    <property type="protein sequence ID" value="VTR99833.1"/>
    <property type="molecule type" value="Genomic_DNA"/>
</dbReference>
<dbReference type="InterPro" id="IPR055557">
    <property type="entry name" value="DUF7133"/>
</dbReference>
<reference evidence="7" key="1">
    <citation type="submission" date="2019-04" db="EMBL/GenBank/DDBJ databases">
        <authorList>
            <consortium name="Science for Life Laboratories"/>
        </authorList>
    </citation>
    <scope>NUCLEOTIDE SEQUENCE</scope>
    <source>
        <strain evidence="7">MBLW1</strain>
    </source>
</reference>
<evidence type="ECO:0000256" key="1">
    <source>
        <dbReference type="ARBA" id="ARBA00022617"/>
    </source>
</evidence>
<dbReference type="SUPFAM" id="SSF50952">
    <property type="entry name" value="Soluble quinoprotein glucose dehydrogenase"/>
    <property type="match status" value="1"/>
</dbReference>
<dbReference type="PROSITE" id="PS51007">
    <property type="entry name" value="CYTC"/>
    <property type="match status" value="1"/>
</dbReference>
<sequence>MVRSSLLAAIGIALMTTSLMAQREFGFDNRKPTGQAYLSPEETVAKMQVADGFEVKLFAGEPMMTNPIACCFDERGRLWVIESFEYPKRTPPGKMPRDRIKILEDTDGDGKADKSTIFAEGKDFPKRFDMASGIEVGHGGVFVGAAPYLWFLKDTNGDDKADSFEILLQGFGSEDTHEVLNTFQWGPDGGLYGLHGVFTRSKIDEIKMDAAVWRYDVPNKKFEIFAEGTSNPWGMDYTNAGDHILACCVIPHLFHISPGGLYKRQAGVSQHPYAYGLLNEICDHTFHRESGWAHAGLVSLDTPLMPERFRNSVIFGSIHGSSLKQNILAPKGSTFTARKGDDFLRSGDRNVRPVNLRWGPHGDIYMIDWHDQHPCHQTPPDAWDYDRGRVYRIQRTNRSGGKPENLGQLRDAELVAKLGDANPYTARTALRLLTERKALDDAGTAALRERLAKYDLPAIWLLHSWRKLGPVDSAWLIAGLDAKQPLPVRRWLTRMIGDLGFPQGEMLKAVTSAAKNDPSPVMRLELVSLVRKHPKAEGARDLMHRLLAHSEDHTDPVIPLMAWLAYEKQIAASSMADLDWLAVNAPGNPLLTEQIVGRTMRRLVAEGKPAEIAACVQFVAKATDARIRKRALDGLAEGMANRTLAAPPEWFSLRAKLQQDPDAEIRKLADRLAVSFRDEAVLKQALARAIDRNAPLPERLEAMRNLSLARPNEAQPGILALAIDANTPQALRLEAIRALVAYEQPEIATALLTNFASQPAAIQTEILQLLAGRQSWAKAMLAAVTDGRVPRTAIGDNLALRIRAFNQPELNATLEKVWGRYRTTPAELAALIEKTRTQVDTGSASFTRGRKVFENTCAKCHQFDGIGAEVGPKLDGAARDLEYLIGNVMDPNRVIGAPYYVRLVELANGRVESGLLVEDNDQQIVIKVENAVLKIIPKKDVESVQIVEKSVMPEGLASGMSAQDFRDLLRYTMVHPFIPTLEIATTGSPTRVHATTTGRFTLPASNQPRTVTATVIAPSAMTTRLLVGNSIPITITTPKPQAIPAGTANQPDQQSLEITLKPGENTITLTIPPSREPAPLFLRLLDPDRKLRYTEPDLPQ</sequence>
<evidence type="ECO:0000256" key="4">
    <source>
        <dbReference type="PROSITE-ProRule" id="PRU00433"/>
    </source>
</evidence>
<dbReference type="RefSeq" id="WP_162657152.1">
    <property type="nucleotide sequence ID" value="NZ_LR593887.1"/>
</dbReference>
<dbReference type="InterPro" id="IPR036909">
    <property type="entry name" value="Cyt_c-like_dom_sf"/>
</dbReference>
<keyword evidence="5" id="KW-0732">Signal</keyword>
<dbReference type="InterPro" id="IPR011041">
    <property type="entry name" value="Quinoprot_gluc/sorb_DH_b-prop"/>
</dbReference>
<evidence type="ECO:0000256" key="3">
    <source>
        <dbReference type="ARBA" id="ARBA00023004"/>
    </source>
</evidence>
<dbReference type="PANTHER" id="PTHR33546">
    <property type="entry name" value="LARGE, MULTIFUNCTIONAL SECRETED PROTEIN-RELATED"/>
    <property type="match status" value="1"/>
</dbReference>
<keyword evidence="1 4" id="KW-0349">Heme</keyword>
<dbReference type="NCBIfam" id="TIGR02603">
    <property type="entry name" value="CxxCH_TIGR02603"/>
    <property type="match status" value="1"/>
</dbReference>
<dbReference type="Gene3D" id="1.10.760.10">
    <property type="entry name" value="Cytochrome c-like domain"/>
    <property type="match status" value="1"/>
</dbReference>
<proteinExistence type="predicted"/>
<evidence type="ECO:0000313" key="8">
    <source>
        <dbReference type="Proteomes" id="UP000464378"/>
    </source>
</evidence>
<protein>
    <recommendedName>
        <fullName evidence="6">Cytochrome c domain-containing protein</fullName>
    </recommendedName>
</protein>
<dbReference type="GO" id="GO:0046872">
    <property type="term" value="F:metal ion binding"/>
    <property type="evidence" value="ECO:0007669"/>
    <property type="project" value="UniProtKB-KW"/>
</dbReference>